<dbReference type="GO" id="GO:0006355">
    <property type="term" value="P:regulation of DNA-templated transcription"/>
    <property type="evidence" value="ECO:0007669"/>
    <property type="project" value="InterPro"/>
</dbReference>
<dbReference type="InterPro" id="IPR003594">
    <property type="entry name" value="HATPase_dom"/>
</dbReference>
<dbReference type="RefSeq" id="WP_091902680.1">
    <property type="nucleotide sequence ID" value="NZ_FOYX01000001.1"/>
</dbReference>
<evidence type="ECO:0000256" key="12">
    <source>
        <dbReference type="SAM" id="Coils"/>
    </source>
</evidence>
<dbReference type="SMART" id="SM00387">
    <property type="entry name" value="HATPase_c"/>
    <property type="match status" value="1"/>
</dbReference>
<dbReference type="InterPro" id="IPR013767">
    <property type="entry name" value="PAS_fold"/>
</dbReference>
<dbReference type="EMBL" id="FOYX01000001">
    <property type="protein sequence ID" value="SFR66363.1"/>
    <property type="molecule type" value="Genomic_DNA"/>
</dbReference>
<dbReference type="SUPFAM" id="SSF55785">
    <property type="entry name" value="PYP-like sensor domain (PAS domain)"/>
    <property type="match status" value="5"/>
</dbReference>
<dbReference type="SMART" id="SM00086">
    <property type="entry name" value="PAC"/>
    <property type="match status" value="4"/>
</dbReference>
<dbReference type="InterPro" id="IPR035965">
    <property type="entry name" value="PAS-like_dom_sf"/>
</dbReference>
<name>A0A1I6II36_9FLAO</name>
<dbReference type="Pfam" id="PF00512">
    <property type="entry name" value="HisKA"/>
    <property type="match status" value="1"/>
</dbReference>
<keyword evidence="6" id="KW-0808">Transferase</keyword>
<dbReference type="FunFam" id="3.30.565.10:FF:000023">
    <property type="entry name" value="PAS domain-containing sensor histidine kinase"/>
    <property type="match status" value="1"/>
</dbReference>
<evidence type="ECO:0000256" key="10">
    <source>
        <dbReference type="ARBA" id="ARBA00023012"/>
    </source>
</evidence>
<keyword evidence="4" id="KW-1003">Cell membrane</keyword>
<dbReference type="Proteomes" id="UP000199462">
    <property type="component" value="Unassembled WGS sequence"/>
</dbReference>
<dbReference type="NCBIfam" id="TIGR00229">
    <property type="entry name" value="sensory_box"/>
    <property type="match status" value="4"/>
</dbReference>
<dbReference type="PRINTS" id="PR00344">
    <property type="entry name" value="BCTRLSENSOR"/>
</dbReference>
<feature type="coiled-coil region" evidence="12">
    <location>
        <begin position="622"/>
        <end position="649"/>
    </location>
</feature>
<dbReference type="InterPro" id="IPR052162">
    <property type="entry name" value="Sensor_kinase/Photoreceptor"/>
</dbReference>
<feature type="domain" description="PAS" evidence="14">
    <location>
        <begin position="261"/>
        <end position="332"/>
    </location>
</feature>
<dbReference type="EC" id="2.7.13.3" evidence="3"/>
<evidence type="ECO:0000256" key="8">
    <source>
        <dbReference type="ARBA" id="ARBA00022777"/>
    </source>
</evidence>
<feature type="domain" description="PAS" evidence="14">
    <location>
        <begin position="130"/>
        <end position="205"/>
    </location>
</feature>
<evidence type="ECO:0000259" key="13">
    <source>
        <dbReference type="PROSITE" id="PS50109"/>
    </source>
</evidence>
<dbReference type="SMART" id="SM00091">
    <property type="entry name" value="PAS"/>
    <property type="match status" value="5"/>
</dbReference>
<feature type="domain" description="PAC" evidence="15">
    <location>
        <begin position="208"/>
        <end position="260"/>
    </location>
</feature>
<dbReference type="Gene3D" id="3.30.565.10">
    <property type="entry name" value="Histidine kinase-like ATPase, C-terminal domain"/>
    <property type="match status" value="1"/>
</dbReference>
<evidence type="ECO:0000256" key="2">
    <source>
        <dbReference type="ARBA" id="ARBA00004236"/>
    </source>
</evidence>
<dbReference type="GO" id="GO:0005524">
    <property type="term" value="F:ATP binding"/>
    <property type="evidence" value="ECO:0007669"/>
    <property type="project" value="UniProtKB-KW"/>
</dbReference>
<dbReference type="InterPro" id="IPR000700">
    <property type="entry name" value="PAS-assoc_C"/>
</dbReference>
<keyword evidence="12" id="KW-0175">Coiled coil</keyword>
<dbReference type="PANTHER" id="PTHR43304:SF1">
    <property type="entry name" value="PAC DOMAIN-CONTAINING PROTEIN"/>
    <property type="match status" value="1"/>
</dbReference>
<feature type="domain" description="PAS" evidence="14">
    <location>
        <begin position="16"/>
        <end position="86"/>
    </location>
</feature>
<keyword evidence="10" id="KW-0902">Two-component regulatory system</keyword>
<feature type="coiled-coil region" evidence="12">
    <location>
        <begin position="788"/>
        <end position="817"/>
    </location>
</feature>
<dbReference type="Pfam" id="PF13426">
    <property type="entry name" value="PAS_9"/>
    <property type="match status" value="2"/>
</dbReference>
<evidence type="ECO:0000256" key="4">
    <source>
        <dbReference type="ARBA" id="ARBA00022475"/>
    </source>
</evidence>
<sequence length="1050" mass="120341">MTELKKIVNKKLEVSEAALFQAVFDSSMAGLFVIDSSGSILKVNDQAVQMFGYSKSALISEKLDIIFLNDNYKTIELLMKNSTSEHVQLMGLHTSGKKFEIDLRLVKTLAEGQTVFVIFCKHVDISVFESDRKLRYLIANVPGIVFRCTTDENYSIEFISNACETITGYLPSQFYDSGNLKWLSLVHFEDHVMVKEQRRKAISEEKTYQISYRIKTRTNKIKWVSEIVSCVQDRLGKVAFLEGFIQDVTERTEAKILLTKEKQLLWKYLDTTASVFLVINKDHTIKMVNRKGCEVLGYSAKELEGKNWFDICIPKEKRNKLTHFFDDLINGEQEVPEIKENWVLTKGNTKKFIRWQNALSKDENGVVTGMICSGIDVTEKVLAEQKLHFSIEKNKAILKVVPDVMTVHDKKGNVLEIHIPADSNTILSKEDIEGSSLNELLPLRVANMLKKAIANVFQNQTMQILEIQAPIRNRIFDFECRLVPLNNNQVLTISRNISKTKEIQQTLRLRNKALNAAGNGIVIVDAQKSNLPIIYCNDAFTEITGYDREEVIGINCNFLQNDDRDQDAISTMGNAIEKGEACRVLLRNYRKNGVLFWNDLSITPLFNEKKNLTHFIGVQNDVTEIQRDKNQLEQYANILEEKVADRTKEIESTVQKLVENNLILEDQIYETKLAERKAQRSQAQLIAIAENFPNGFISVFNSDFELVFIEGEELKRMNLNKGKYEGKHVDHISVFSKIQLQNIKRKISTTFSGTSLSFEVSFGEHIYAVNTTPLKSDNEQIIWALFVYNNITQQKKVQEKLAKALKIEQELNELKSRFISIASHEFRTPLSAILSSAILIGRQNEPGLEDKRQKHVTRIRTHVKRLVVILNDFLSLSRLEEGKVKAKPKFFELIKFCKTLIDDMESAKKDEQSIHIIHTDEEIMAFLDPKLLSHILTNLLSNSLKYSDEGKVVVLEIKRDNKIIEFNIIDNGIGIEEKEQKRLFERFFRADNATYIQGTGLGLYIVKQYAELMGGTVSFKSEIGIGSTFTVQLNLNYNLDEYEKDFINRR</sequence>
<evidence type="ECO:0000313" key="17">
    <source>
        <dbReference type="Proteomes" id="UP000199462"/>
    </source>
</evidence>
<evidence type="ECO:0000256" key="5">
    <source>
        <dbReference type="ARBA" id="ARBA00022553"/>
    </source>
</evidence>
<dbReference type="InterPro" id="IPR001610">
    <property type="entry name" value="PAC"/>
</dbReference>
<keyword evidence="7" id="KW-0547">Nucleotide-binding</keyword>
<dbReference type="PROSITE" id="PS50113">
    <property type="entry name" value="PAC"/>
    <property type="match status" value="3"/>
</dbReference>
<dbReference type="SUPFAM" id="SSF55874">
    <property type="entry name" value="ATPase domain of HSP90 chaperone/DNA topoisomerase II/histidine kinase"/>
    <property type="match status" value="1"/>
</dbReference>
<dbReference type="PROSITE" id="PS50109">
    <property type="entry name" value="HIS_KIN"/>
    <property type="match status" value="1"/>
</dbReference>
<dbReference type="GO" id="GO:0000155">
    <property type="term" value="F:phosphorelay sensor kinase activity"/>
    <property type="evidence" value="ECO:0007669"/>
    <property type="project" value="InterPro"/>
</dbReference>
<reference evidence="17" key="1">
    <citation type="submission" date="2016-10" db="EMBL/GenBank/DDBJ databases">
        <authorList>
            <person name="Varghese N."/>
            <person name="Submissions S."/>
        </authorList>
    </citation>
    <scope>NUCLEOTIDE SEQUENCE [LARGE SCALE GENOMIC DNA]</scope>
    <source>
        <strain evidence="17">DSM 19891</strain>
    </source>
</reference>
<dbReference type="InterPro" id="IPR005467">
    <property type="entry name" value="His_kinase_dom"/>
</dbReference>
<dbReference type="Pfam" id="PF08447">
    <property type="entry name" value="PAS_3"/>
    <property type="match status" value="1"/>
</dbReference>
<dbReference type="AlphaFoldDB" id="A0A1I6II36"/>
<dbReference type="CDD" id="cd00075">
    <property type="entry name" value="HATPase"/>
    <property type="match status" value="1"/>
</dbReference>
<dbReference type="Pfam" id="PF02518">
    <property type="entry name" value="HATPase_c"/>
    <property type="match status" value="1"/>
</dbReference>
<feature type="domain" description="PAC" evidence="15">
    <location>
        <begin position="741"/>
        <end position="803"/>
    </location>
</feature>
<dbReference type="CDD" id="cd00082">
    <property type="entry name" value="HisKA"/>
    <property type="match status" value="1"/>
</dbReference>
<feature type="domain" description="PAS" evidence="14">
    <location>
        <begin position="506"/>
        <end position="579"/>
    </location>
</feature>
<organism evidence="16 17">
    <name type="scientific">Maribacter stanieri</name>
    <dbReference type="NCBI Taxonomy" id="440514"/>
    <lineage>
        <taxon>Bacteria</taxon>
        <taxon>Pseudomonadati</taxon>
        <taxon>Bacteroidota</taxon>
        <taxon>Flavobacteriia</taxon>
        <taxon>Flavobacteriales</taxon>
        <taxon>Flavobacteriaceae</taxon>
        <taxon>Maribacter</taxon>
    </lineage>
</organism>
<accession>A0A1I6II36</accession>
<dbReference type="InterPro" id="IPR004358">
    <property type="entry name" value="Sig_transdc_His_kin-like_C"/>
</dbReference>
<keyword evidence="11" id="KW-0472">Membrane</keyword>
<dbReference type="InterPro" id="IPR003661">
    <property type="entry name" value="HisK_dim/P_dom"/>
</dbReference>
<dbReference type="Pfam" id="PF00989">
    <property type="entry name" value="PAS"/>
    <property type="match status" value="1"/>
</dbReference>
<evidence type="ECO:0000256" key="11">
    <source>
        <dbReference type="ARBA" id="ARBA00023136"/>
    </source>
</evidence>
<keyword evidence="5" id="KW-0597">Phosphoprotein</keyword>
<comment type="catalytic activity">
    <reaction evidence="1">
        <text>ATP + protein L-histidine = ADP + protein N-phospho-L-histidine.</text>
        <dbReference type="EC" id="2.7.13.3"/>
    </reaction>
</comment>
<proteinExistence type="predicted"/>
<gene>
    <name evidence="16" type="ORF">SAMN04488010_1769</name>
</gene>
<dbReference type="PROSITE" id="PS50112">
    <property type="entry name" value="PAS"/>
    <property type="match status" value="4"/>
</dbReference>
<dbReference type="Gene3D" id="1.10.287.130">
    <property type="match status" value="1"/>
</dbReference>
<evidence type="ECO:0000259" key="14">
    <source>
        <dbReference type="PROSITE" id="PS50112"/>
    </source>
</evidence>
<evidence type="ECO:0000313" key="16">
    <source>
        <dbReference type="EMBL" id="SFR66363.1"/>
    </source>
</evidence>
<evidence type="ECO:0000256" key="1">
    <source>
        <dbReference type="ARBA" id="ARBA00000085"/>
    </source>
</evidence>
<comment type="subcellular location">
    <subcellularLocation>
        <location evidence="2">Cell membrane</location>
    </subcellularLocation>
</comment>
<evidence type="ECO:0000256" key="6">
    <source>
        <dbReference type="ARBA" id="ARBA00022679"/>
    </source>
</evidence>
<feature type="domain" description="Histidine kinase" evidence="13">
    <location>
        <begin position="821"/>
        <end position="1037"/>
    </location>
</feature>
<evidence type="ECO:0000259" key="15">
    <source>
        <dbReference type="PROSITE" id="PS50113"/>
    </source>
</evidence>
<dbReference type="PANTHER" id="PTHR43304">
    <property type="entry name" value="PHYTOCHROME-LIKE PROTEIN CPH1"/>
    <property type="match status" value="1"/>
</dbReference>
<dbReference type="STRING" id="440514.SAMN04488010_1769"/>
<dbReference type="InterPro" id="IPR000014">
    <property type="entry name" value="PAS"/>
</dbReference>
<feature type="domain" description="PAC" evidence="15">
    <location>
        <begin position="582"/>
        <end position="634"/>
    </location>
</feature>
<dbReference type="Gene3D" id="3.30.450.20">
    <property type="entry name" value="PAS domain"/>
    <property type="match status" value="6"/>
</dbReference>
<keyword evidence="9" id="KW-0067">ATP-binding</keyword>
<keyword evidence="17" id="KW-1185">Reference proteome</keyword>
<dbReference type="InterPro" id="IPR036890">
    <property type="entry name" value="HATPase_C_sf"/>
</dbReference>
<dbReference type="GO" id="GO:0005886">
    <property type="term" value="C:plasma membrane"/>
    <property type="evidence" value="ECO:0007669"/>
    <property type="project" value="UniProtKB-SubCell"/>
</dbReference>
<keyword evidence="8" id="KW-0418">Kinase</keyword>
<dbReference type="SUPFAM" id="SSF47384">
    <property type="entry name" value="Homodimeric domain of signal transducing histidine kinase"/>
    <property type="match status" value="1"/>
</dbReference>
<dbReference type="CDD" id="cd00130">
    <property type="entry name" value="PAS"/>
    <property type="match status" value="4"/>
</dbReference>
<evidence type="ECO:0000256" key="3">
    <source>
        <dbReference type="ARBA" id="ARBA00012438"/>
    </source>
</evidence>
<dbReference type="InterPro" id="IPR036097">
    <property type="entry name" value="HisK_dim/P_sf"/>
</dbReference>
<protein>
    <recommendedName>
        <fullName evidence="3">histidine kinase</fullName>
        <ecNumber evidence="3">2.7.13.3</ecNumber>
    </recommendedName>
</protein>
<dbReference type="SMART" id="SM00388">
    <property type="entry name" value="HisKA"/>
    <property type="match status" value="1"/>
</dbReference>
<dbReference type="InterPro" id="IPR013655">
    <property type="entry name" value="PAS_fold_3"/>
</dbReference>
<evidence type="ECO:0000256" key="9">
    <source>
        <dbReference type="ARBA" id="ARBA00022840"/>
    </source>
</evidence>
<evidence type="ECO:0000256" key="7">
    <source>
        <dbReference type="ARBA" id="ARBA00022741"/>
    </source>
</evidence>